<dbReference type="Pfam" id="PF13472">
    <property type="entry name" value="Lipase_GDSL_2"/>
    <property type="match status" value="1"/>
</dbReference>
<reference evidence="3 4" key="1">
    <citation type="journal article" date="2016" name="Nat. Commun.">
        <title>Thousands of microbial genomes shed light on interconnected biogeochemical processes in an aquifer system.</title>
        <authorList>
            <person name="Anantharaman K."/>
            <person name="Brown C.T."/>
            <person name="Hug L.A."/>
            <person name="Sharon I."/>
            <person name="Castelle C.J."/>
            <person name="Probst A.J."/>
            <person name="Thomas B.C."/>
            <person name="Singh A."/>
            <person name="Wilkins M.J."/>
            <person name="Karaoz U."/>
            <person name="Brodie E.L."/>
            <person name="Williams K.H."/>
            <person name="Hubbard S.S."/>
            <person name="Banfield J.F."/>
        </authorList>
    </citation>
    <scope>NUCLEOTIDE SEQUENCE [LARGE SCALE GENOMIC DNA]</scope>
</reference>
<dbReference type="InterPro" id="IPR013830">
    <property type="entry name" value="SGNH_hydro"/>
</dbReference>
<dbReference type="PANTHER" id="PTHR30383:SF5">
    <property type="entry name" value="SGNH HYDROLASE-TYPE ESTERASE DOMAIN-CONTAINING PROTEIN"/>
    <property type="match status" value="1"/>
</dbReference>
<feature type="signal peptide" evidence="1">
    <location>
        <begin position="1"/>
        <end position="23"/>
    </location>
</feature>
<evidence type="ECO:0000313" key="3">
    <source>
        <dbReference type="EMBL" id="OGG06293.1"/>
    </source>
</evidence>
<accession>A0A1F5Z1S0</accession>
<dbReference type="PANTHER" id="PTHR30383">
    <property type="entry name" value="THIOESTERASE 1/PROTEASE 1/LYSOPHOSPHOLIPASE L1"/>
    <property type="match status" value="1"/>
</dbReference>
<dbReference type="SUPFAM" id="SSF52266">
    <property type="entry name" value="SGNH hydrolase"/>
    <property type="match status" value="1"/>
</dbReference>
<dbReference type="Gene3D" id="3.40.50.1110">
    <property type="entry name" value="SGNH hydrolase"/>
    <property type="match status" value="1"/>
</dbReference>
<dbReference type="EMBL" id="MFJF01000017">
    <property type="protein sequence ID" value="OGG06293.1"/>
    <property type="molecule type" value="Genomic_DNA"/>
</dbReference>
<evidence type="ECO:0000313" key="4">
    <source>
        <dbReference type="Proteomes" id="UP000177354"/>
    </source>
</evidence>
<dbReference type="InterPro" id="IPR051532">
    <property type="entry name" value="Ester_Hydrolysis_Enzymes"/>
</dbReference>
<gene>
    <name evidence="3" type="ORF">A2777_05260</name>
</gene>
<comment type="caution">
    <text evidence="3">The sequence shown here is derived from an EMBL/GenBank/DDBJ whole genome shotgun (WGS) entry which is preliminary data.</text>
</comment>
<dbReference type="InterPro" id="IPR036514">
    <property type="entry name" value="SGNH_hydro_sf"/>
</dbReference>
<dbReference type="CDD" id="cd00229">
    <property type="entry name" value="SGNH_hydrolase"/>
    <property type="match status" value="1"/>
</dbReference>
<dbReference type="Proteomes" id="UP000177354">
    <property type="component" value="Unassembled WGS sequence"/>
</dbReference>
<organism evidence="3 4">
    <name type="scientific">Candidatus Gottesmanbacteria bacterium RIFCSPHIGHO2_01_FULL_40_15</name>
    <dbReference type="NCBI Taxonomy" id="1798376"/>
    <lineage>
        <taxon>Bacteria</taxon>
        <taxon>Candidatus Gottesmaniibacteriota</taxon>
    </lineage>
</organism>
<name>A0A1F5Z1S0_9BACT</name>
<dbReference type="AlphaFoldDB" id="A0A1F5Z1S0"/>
<proteinExistence type="predicted"/>
<dbReference type="GO" id="GO:0004622">
    <property type="term" value="F:phosphatidylcholine lysophospholipase activity"/>
    <property type="evidence" value="ECO:0007669"/>
    <property type="project" value="TreeGrafter"/>
</dbReference>
<feature type="chain" id="PRO_5009522793" description="SGNH hydrolase-type esterase domain-containing protein" evidence="1">
    <location>
        <begin position="24"/>
        <end position="385"/>
    </location>
</feature>
<sequence>MQKLRFLFPAFLFLLFAPSGVFAQNNLPPLLVRQNTPVKPQISFGDLLANKYSQNPIAQIEETDEFDKLTREKYEKIQNFLKTVEENGKKQLTEFYGNSTGLNSGRNTLGVNSQSKQLVDSVNQYFITPVPTLNQKLEQILAQINLKPENISADVPLNFGQSGFTPLKNSYTIALLGDSMTDTLGENLPHLAQILKENYPRHNFTLLNYGQGSTDIESGLYRLTNPTKYLNRDFPPLLDFNPDIIVIESFAYNHWGGELTDLNRQWQALVNIIETIKNRSPETDIILAATISPNPFIFGDGVLNWPKDLKWDSALTTKAYLQNLMNFAGSARLPLADAYTPSLDNKGHGDPKYINSADHLHPSEEGKLLISQKIFDVIKNTNLIR</sequence>
<evidence type="ECO:0000256" key="1">
    <source>
        <dbReference type="SAM" id="SignalP"/>
    </source>
</evidence>
<protein>
    <recommendedName>
        <fullName evidence="2">SGNH hydrolase-type esterase domain-containing protein</fullName>
    </recommendedName>
</protein>
<feature type="domain" description="SGNH hydrolase-type esterase" evidence="2">
    <location>
        <begin position="175"/>
        <end position="366"/>
    </location>
</feature>
<evidence type="ECO:0000259" key="2">
    <source>
        <dbReference type="Pfam" id="PF13472"/>
    </source>
</evidence>
<keyword evidence="1" id="KW-0732">Signal</keyword>